<accession>A0A9J6D8V9</accession>
<feature type="region of interest" description="Disordered" evidence="1">
    <location>
        <begin position="1"/>
        <end position="26"/>
    </location>
</feature>
<reference evidence="2" key="2">
    <citation type="submission" date="2021-09" db="EMBL/GenBank/DDBJ databases">
        <authorList>
            <person name="Jia N."/>
            <person name="Wang J."/>
            <person name="Shi W."/>
            <person name="Du L."/>
            <person name="Sun Y."/>
            <person name="Zhan W."/>
            <person name="Jiang J."/>
            <person name="Wang Q."/>
            <person name="Zhang B."/>
            <person name="Ji P."/>
            <person name="Sakyi L.B."/>
            <person name="Cui X."/>
            <person name="Yuan T."/>
            <person name="Jiang B."/>
            <person name="Yang W."/>
            <person name="Lam T.T.-Y."/>
            <person name="Chang Q."/>
            <person name="Ding S."/>
            <person name="Wang X."/>
            <person name="Zhu J."/>
            <person name="Ruan X."/>
            <person name="Zhao L."/>
            <person name="Wei J."/>
            <person name="Que T."/>
            <person name="Du C."/>
            <person name="Cheng J."/>
            <person name="Dai P."/>
            <person name="Han X."/>
            <person name="Huang E."/>
            <person name="Gao Y."/>
            <person name="Liu J."/>
            <person name="Shao H."/>
            <person name="Ye R."/>
            <person name="Li L."/>
            <person name="Wei W."/>
            <person name="Wang X."/>
            <person name="Wang C."/>
            <person name="Huo Q."/>
            <person name="Li W."/>
            <person name="Guo W."/>
            <person name="Chen H."/>
            <person name="Chen S."/>
            <person name="Zhou L."/>
            <person name="Zhou L."/>
            <person name="Ni X."/>
            <person name="Tian J."/>
            <person name="Zhou Y."/>
            <person name="Sheng Y."/>
            <person name="Liu T."/>
            <person name="Pan Y."/>
            <person name="Xia L."/>
            <person name="Li J."/>
            <person name="Zhao F."/>
            <person name="Cao W."/>
        </authorList>
    </citation>
    <scope>NUCLEOTIDE SEQUENCE</scope>
    <source>
        <strain evidence="2">Rmic-2018</strain>
        <tissue evidence="2">Larvae</tissue>
    </source>
</reference>
<name>A0A9J6D8V9_RHIMP</name>
<protein>
    <submittedName>
        <fullName evidence="2">Uncharacterized protein</fullName>
    </submittedName>
</protein>
<reference evidence="2" key="1">
    <citation type="journal article" date="2020" name="Cell">
        <title>Large-Scale Comparative Analyses of Tick Genomes Elucidate Their Genetic Diversity and Vector Capacities.</title>
        <authorList>
            <consortium name="Tick Genome and Microbiome Consortium (TIGMIC)"/>
            <person name="Jia N."/>
            <person name="Wang J."/>
            <person name="Shi W."/>
            <person name="Du L."/>
            <person name="Sun Y."/>
            <person name="Zhan W."/>
            <person name="Jiang J.F."/>
            <person name="Wang Q."/>
            <person name="Zhang B."/>
            <person name="Ji P."/>
            <person name="Bell-Sakyi L."/>
            <person name="Cui X.M."/>
            <person name="Yuan T.T."/>
            <person name="Jiang B.G."/>
            <person name="Yang W.F."/>
            <person name="Lam T.T."/>
            <person name="Chang Q.C."/>
            <person name="Ding S.J."/>
            <person name="Wang X.J."/>
            <person name="Zhu J.G."/>
            <person name="Ruan X.D."/>
            <person name="Zhao L."/>
            <person name="Wei J.T."/>
            <person name="Ye R.Z."/>
            <person name="Que T.C."/>
            <person name="Du C.H."/>
            <person name="Zhou Y.H."/>
            <person name="Cheng J.X."/>
            <person name="Dai P.F."/>
            <person name="Guo W.B."/>
            <person name="Han X.H."/>
            <person name="Huang E.J."/>
            <person name="Li L.F."/>
            <person name="Wei W."/>
            <person name="Gao Y.C."/>
            <person name="Liu J.Z."/>
            <person name="Shao H.Z."/>
            <person name="Wang X."/>
            <person name="Wang C.C."/>
            <person name="Yang T.C."/>
            <person name="Huo Q.B."/>
            <person name="Li W."/>
            <person name="Chen H.Y."/>
            <person name="Chen S.E."/>
            <person name="Zhou L.G."/>
            <person name="Ni X.B."/>
            <person name="Tian J.H."/>
            <person name="Sheng Y."/>
            <person name="Liu T."/>
            <person name="Pan Y.S."/>
            <person name="Xia L.Y."/>
            <person name="Li J."/>
            <person name="Zhao F."/>
            <person name="Cao W.C."/>
        </authorList>
    </citation>
    <scope>NUCLEOTIDE SEQUENCE</scope>
    <source>
        <strain evidence="2">Rmic-2018</strain>
    </source>
</reference>
<dbReference type="AlphaFoldDB" id="A0A9J6D8V9"/>
<comment type="caution">
    <text evidence="2">The sequence shown here is derived from an EMBL/GenBank/DDBJ whole genome shotgun (WGS) entry which is preliminary data.</text>
</comment>
<proteinExistence type="predicted"/>
<sequence>MDHLPEGNPDGMRSSSGAHGVDPVETGVDAGTVKFGVLSGARVQSAAFVLRRVSLASSTTLRRCARARQIVRLAPSGRLLRQSSPFRQPPPAVAHAPFQLVSAANSGEPTA</sequence>
<dbReference type="Proteomes" id="UP000821866">
    <property type="component" value="Chromosome 8"/>
</dbReference>
<evidence type="ECO:0000256" key="1">
    <source>
        <dbReference type="SAM" id="MobiDB-lite"/>
    </source>
</evidence>
<gene>
    <name evidence="2" type="ORF">HPB51_007669</name>
</gene>
<organism evidence="2 3">
    <name type="scientific">Rhipicephalus microplus</name>
    <name type="common">Cattle tick</name>
    <name type="synonym">Boophilus microplus</name>
    <dbReference type="NCBI Taxonomy" id="6941"/>
    <lineage>
        <taxon>Eukaryota</taxon>
        <taxon>Metazoa</taxon>
        <taxon>Ecdysozoa</taxon>
        <taxon>Arthropoda</taxon>
        <taxon>Chelicerata</taxon>
        <taxon>Arachnida</taxon>
        <taxon>Acari</taxon>
        <taxon>Parasitiformes</taxon>
        <taxon>Ixodida</taxon>
        <taxon>Ixodoidea</taxon>
        <taxon>Ixodidae</taxon>
        <taxon>Rhipicephalinae</taxon>
        <taxon>Rhipicephalus</taxon>
        <taxon>Boophilus</taxon>
    </lineage>
</organism>
<dbReference type="EMBL" id="JABSTU010000010">
    <property type="protein sequence ID" value="KAH8018480.1"/>
    <property type="molecule type" value="Genomic_DNA"/>
</dbReference>
<evidence type="ECO:0000313" key="2">
    <source>
        <dbReference type="EMBL" id="KAH8018480.1"/>
    </source>
</evidence>
<evidence type="ECO:0000313" key="3">
    <source>
        <dbReference type="Proteomes" id="UP000821866"/>
    </source>
</evidence>
<keyword evidence="3" id="KW-1185">Reference proteome</keyword>